<feature type="region of interest" description="Disordered" evidence="1">
    <location>
        <begin position="242"/>
        <end position="265"/>
    </location>
</feature>
<organism evidence="2 3">
    <name type="scientific">Reticulomyxa filosa</name>
    <dbReference type="NCBI Taxonomy" id="46433"/>
    <lineage>
        <taxon>Eukaryota</taxon>
        <taxon>Sar</taxon>
        <taxon>Rhizaria</taxon>
        <taxon>Retaria</taxon>
        <taxon>Foraminifera</taxon>
        <taxon>Monothalamids</taxon>
        <taxon>Reticulomyxidae</taxon>
        <taxon>Reticulomyxa</taxon>
    </lineage>
</organism>
<comment type="caution">
    <text evidence="2">The sequence shown here is derived from an EMBL/GenBank/DDBJ whole genome shotgun (WGS) entry which is preliminary data.</text>
</comment>
<protein>
    <submittedName>
        <fullName evidence="2">Uncharacterized protein</fullName>
    </submittedName>
</protein>
<proteinExistence type="predicted"/>
<keyword evidence="3" id="KW-1185">Reference proteome</keyword>
<feature type="region of interest" description="Disordered" evidence="1">
    <location>
        <begin position="92"/>
        <end position="113"/>
    </location>
</feature>
<gene>
    <name evidence="2" type="ORF">RFI_19091</name>
</gene>
<reference evidence="2 3" key="1">
    <citation type="journal article" date="2013" name="Curr. Biol.">
        <title>The Genome of the Foraminiferan Reticulomyxa filosa.</title>
        <authorList>
            <person name="Glockner G."/>
            <person name="Hulsmann N."/>
            <person name="Schleicher M."/>
            <person name="Noegel A.A."/>
            <person name="Eichinger L."/>
            <person name="Gallinger C."/>
            <person name="Pawlowski J."/>
            <person name="Sierra R."/>
            <person name="Euteneuer U."/>
            <person name="Pillet L."/>
            <person name="Moustafa A."/>
            <person name="Platzer M."/>
            <person name="Groth M."/>
            <person name="Szafranski K."/>
            <person name="Schliwa M."/>
        </authorList>
    </citation>
    <scope>NUCLEOTIDE SEQUENCE [LARGE SCALE GENOMIC DNA]</scope>
</reference>
<name>X6MYP0_RETFI</name>
<dbReference type="AlphaFoldDB" id="X6MYP0"/>
<evidence type="ECO:0000313" key="2">
    <source>
        <dbReference type="EMBL" id="ETO18190.1"/>
    </source>
</evidence>
<evidence type="ECO:0000313" key="3">
    <source>
        <dbReference type="Proteomes" id="UP000023152"/>
    </source>
</evidence>
<feature type="compositionally biased region" description="Basic and acidic residues" evidence="1">
    <location>
        <begin position="96"/>
        <end position="113"/>
    </location>
</feature>
<dbReference type="EMBL" id="ASPP01015346">
    <property type="protein sequence ID" value="ETO18190.1"/>
    <property type="molecule type" value="Genomic_DNA"/>
</dbReference>
<dbReference type="Proteomes" id="UP000023152">
    <property type="component" value="Unassembled WGS sequence"/>
</dbReference>
<evidence type="ECO:0000256" key="1">
    <source>
        <dbReference type="SAM" id="MobiDB-lite"/>
    </source>
</evidence>
<sequence length="411" mass="47994">MTSKVDQSKEIDDFRFCLKKLLDLSEGFNPNQDDPTQCLSSADEKSLHETFDMFVGVLEKRSQYIHSLSIIDIMELDTVKKATESDQSGMNFMNRSELESKEAETKEEKEDNKKKARTKNIAKCLQFYLDTEENNVFFLFSSRLFSLEYFANFYLFKHIIPSFIDPLSCTSNSDVNLEEHVIINQCLQFLYRLIRENEQISTKGIKGTNDAKWYRQLFQMCLQHYLVPLSLLRRALLPTANTNNAKNTNNTNNANNANNTNEQQQQQQQLHSSLTLIDNIFQVCFFNQNYVIAKYESILSSTNWFIQWSSLAFPVLGFDTLEHGIAIPQKRRRIDSTLKMIGDKSMDDMVTLTKSKKFIDFTKDLFSSVEVYLEQYYSIDTFDTFDAILETSCHLYRLFLTQWREDIRSIS</sequence>
<feature type="non-terminal residue" evidence="2">
    <location>
        <position position="411"/>
    </location>
</feature>
<accession>X6MYP0</accession>